<accession>A0AAV1K9M1</accession>
<keyword evidence="2" id="KW-1185">Reference proteome</keyword>
<evidence type="ECO:0000313" key="1">
    <source>
        <dbReference type="EMBL" id="CAK1579713.1"/>
    </source>
</evidence>
<proteinExistence type="predicted"/>
<evidence type="ECO:0008006" key="3">
    <source>
        <dbReference type="Google" id="ProtNLM"/>
    </source>
</evidence>
<protein>
    <recommendedName>
        <fullName evidence="3">Reverse transcriptase domain-containing protein</fullName>
    </recommendedName>
</protein>
<evidence type="ECO:0000313" key="2">
    <source>
        <dbReference type="Proteomes" id="UP001314205"/>
    </source>
</evidence>
<gene>
    <name evidence="1" type="ORF">PARMNEM_LOCUS1619</name>
</gene>
<name>A0AAV1K9M1_9NEOP</name>
<organism evidence="1 2">
    <name type="scientific">Parnassius mnemosyne</name>
    <name type="common">clouded apollo</name>
    <dbReference type="NCBI Taxonomy" id="213953"/>
    <lineage>
        <taxon>Eukaryota</taxon>
        <taxon>Metazoa</taxon>
        <taxon>Ecdysozoa</taxon>
        <taxon>Arthropoda</taxon>
        <taxon>Hexapoda</taxon>
        <taxon>Insecta</taxon>
        <taxon>Pterygota</taxon>
        <taxon>Neoptera</taxon>
        <taxon>Endopterygota</taxon>
        <taxon>Lepidoptera</taxon>
        <taxon>Glossata</taxon>
        <taxon>Ditrysia</taxon>
        <taxon>Papilionoidea</taxon>
        <taxon>Papilionidae</taxon>
        <taxon>Parnassiinae</taxon>
        <taxon>Parnassini</taxon>
        <taxon>Parnassius</taxon>
        <taxon>Driopa</taxon>
    </lineage>
</organism>
<dbReference type="AlphaFoldDB" id="A0AAV1K9M1"/>
<dbReference type="Proteomes" id="UP001314205">
    <property type="component" value="Unassembled WGS sequence"/>
</dbReference>
<reference evidence="1 2" key="1">
    <citation type="submission" date="2023-11" db="EMBL/GenBank/DDBJ databases">
        <authorList>
            <person name="Hedman E."/>
            <person name="Englund M."/>
            <person name="Stromberg M."/>
            <person name="Nyberg Akerstrom W."/>
            <person name="Nylinder S."/>
            <person name="Jareborg N."/>
            <person name="Kallberg Y."/>
            <person name="Kronander E."/>
        </authorList>
    </citation>
    <scope>NUCLEOTIDE SEQUENCE [LARGE SCALE GENOMIC DNA]</scope>
</reference>
<sequence length="210" mass="23513">MVTQDAIIALTSEIVNNVNNGYKCVTVVLDLIKAFDTVSFPILVQRLEAIGIRVEGKKCWKCPECSASKKKVGGNTQTKIIRCNPDSQNITMSKKSVSNYQTPETKIKELTAVIALLISEFTTLKTKLDELTHSLSHCHERIDELVWGMSANESRLIKLEKRGQEILNLHASLANLQNELNIQAQHGLPNEIEIVRIPGVNNEKLEQILR</sequence>
<comment type="caution">
    <text evidence="1">The sequence shown here is derived from an EMBL/GenBank/DDBJ whole genome shotgun (WGS) entry which is preliminary data.</text>
</comment>
<dbReference type="EMBL" id="CAVLGL010000002">
    <property type="protein sequence ID" value="CAK1579713.1"/>
    <property type="molecule type" value="Genomic_DNA"/>
</dbReference>